<dbReference type="OrthoDB" id="7806510at2759"/>
<dbReference type="EnsemblMetazoa" id="SCAU007104-RA">
    <property type="protein sequence ID" value="SCAU007104-PA"/>
    <property type="gene ID" value="SCAU007104"/>
</dbReference>
<evidence type="ECO:0000313" key="1">
    <source>
        <dbReference type="EnsemblMetazoa" id="SCAU007104-PA"/>
    </source>
</evidence>
<name>A0A1I8PDI6_STOCA</name>
<accession>A0A1I8PDI6</accession>
<organism evidence="1 2">
    <name type="scientific">Stomoxys calcitrans</name>
    <name type="common">Stable fly</name>
    <name type="synonym">Conops calcitrans</name>
    <dbReference type="NCBI Taxonomy" id="35570"/>
    <lineage>
        <taxon>Eukaryota</taxon>
        <taxon>Metazoa</taxon>
        <taxon>Ecdysozoa</taxon>
        <taxon>Arthropoda</taxon>
        <taxon>Hexapoda</taxon>
        <taxon>Insecta</taxon>
        <taxon>Pterygota</taxon>
        <taxon>Neoptera</taxon>
        <taxon>Endopterygota</taxon>
        <taxon>Diptera</taxon>
        <taxon>Brachycera</taxon>
        <taxon>Muscomorpha</taxon>
        <taxon>Muscoidea</taxon>
        <taxon>Muscidae</taxon>
        <taxon>Stomoxys</taxon>
    </lineage>
</organism>
<proteinExistence type="predicted"/>
<dbReference type="Proteomes" id="UP000095300">
    <property type="component" value="Unassembled WGS sequence"/>
</dbReference>
<sequence length="44" mass="5463">MQFYTDFKQLSHFVMNFCVIQINELLQNLFHAIYLDFQIFFNIK</sequence>
<reference evidence="1" key="1">
    <citation type="submission" date="2020-05" db="UniProtKB">
        <authorList>
            <consortium name="EnsemblMetazoa"/>
        </authorList>
    </citation>
    <scope>IDENTIFICATION</scope>
    <source>
        <strain evidence="1">USDA</strain>
    </source>
</reference>
<dbReference type="AlphaFoldDB" id="A0A1I8PDI6"/>
<gene>
    <name evidence="1" type="primary">106094722</name>
</gene>
<evidence type="ECO:0000313" key="2">
    <source>
        <dbReference type="Proteomes" id="UP000095300"/>
    </source>
</evidence>
<dbReference type="VEuPathDB" id="VectorBase:SCAU007104"/>
<keyword evidence="2" id="KW-1185">Reference proteome</keyword>
<protein>
    <submittedName>
        <fullName evidence="1">Uncharacterized protein</fullName>
    </submittedName>
</protein>